<dbReference type="AlphaFoldDB" id="A0AAD7GJJ2"/>
<name>A0AAD7GJJ2_MYCRO</name>
<gene>
    <name evidence="1" type="ORF">B0H17DRAFT_1199514</name>
</gene>
<reference evidence="1" key="1">
    <citation type="submission" date="2023-03" db="EMBL/GenBank/DDBJ databases">
        <title>Massive genome expansion in bonnet fungi (Mycena s.s.) driven by repeated elements and novel gene families across ecological guilds.</title>
        <authorList>
            <consortium name="Lawrence Berkeley National Laboratory"/>
            <person name="Harder C.B."/>
            <person name="Miyauchi S."/>
            <person name="Viragh M."/>
            <person name="Kuo A."/>
            <person name="Thoen E."/>
            <person name="Andreopoulos B."/>
            <person name="Lu D."/>
            <person name="Skrede I."/>
            <person name="Drula E."/>
            <person name="Henrissat B."/>
            <person name="Morin E."/>
            <person name="Kohler A."/>
            <person name="Barry K."/>
            <person name="LaButti K."/>
            <person name="Morin E."/>
            <person name="Salamov A."/>
            <person name="Lipzen A."/>
            <person name="Mereny Z."/>
            <person name="Hegedus B."/>
            <person name="Baldrian P."/>
            <person name="Stursova M."/>
            <person name="Weitz H."/>
            <person name="Taylor A."/>
            <person name="Grigoriev I.V."/>
            <person name="Nagy L.G."/>
            <person name="Martin F."/>
            <person name="Kauserud H."/>
        </authorList>
    </citation>
    <scope>NUCLEOTIDE SEQUENCE</scope>
    <source>
        <strain evidence="1">CBHHK067</strain>
    </source>
</reference>
<protein>
    <submittedName>
        <fullName evidence="1">Uncharacterized protein</fullName>
    </submittedName>
</protein>
<sequence>MLTECTAEGFLTLGCIPIGLDVILPVVILASLLCASWTVYHRAVAIHGEAEIPLPAETAHPANFWPTKYPPGSNVPVWMLAHIAETECDSGAKSVVELI</sequence>
<organism evidence="1 2">
    <name type="scientific">Mycena rosella</name>
    <name type="common">Pink bonnet</name>
    <name type="synonym">Agaricus rosellus</name>
    <dbReference type="NCBI Taxonomy" id="1033263"/>
    <lineage>
        <taxon>Eukaryota</taxon>
        <taxon>Fungi</taxon>
        <taxon>Dikarya</taxon>
        <taxon>Basidiomycota</taxon>
        <taxon>Agaricomycotina</taxon>
        <taxon>Agaricomycetes</taxon>
        <taxon>Agaricomycetidae</taxon>
        <taxon>Agaricales</taxon>
        <taxon>Marasmiineae</taxon>
        <taxon>Mycenaceae</taxon>
        <taxon>Mycena</taxon>
    </lineage>
</organism>
<keyword evidence="2" id="KW-1185">Reference proteome</keyword>
<dbReference type="EMBL" id="JARKIE010000044">
    <property type="protein sequence ID" value="KAJ7693820.1"/>
    <property type="molecule type" value="Genomic_DNA"/>
</dbReference>
<evidence type="ECO:0000313" key="2">
    <source>
        <dbReference type="Proteomes" id="UP001221757"/>
    </source>
</evidence>
<evidence type="ECO:0000313" key="1">
    <source>
        <dbReference type="EMBL" id="KAJ7693820.1"/>
    </source>
</evidence>
<proteinExistence type="predicted"/>
<dbReference type="Proteomes" id="UP001221757">
    <property type="component" value="Unassembled WGS sequence"/>
</dbReference>
<accession>A0AAD7GJJ2</accession>
<comment type="caution">
    <text evidence="1">The sequence shown here is derived from an EMBL/GenBank/DDBJ whole genome shotgun (WGS) entry which is preliminary data.</text>
</comment>